<gene>
    <name evidence="2" type="ORF">GSMUA_255190.1</name>
</gene>
<keyword evidence="1" id="KW-1133">Transmembrane helix</keyword>
<reference evidence="2" key="1">
    <citation type="submission" date="2021-03" db="EMBL/GenBank/DDBJ databases">
        <authorList>
            <consortium name="Genoscope - CEA"/>
            <person name="William W."/>
        </authorList>
    </citation>
    <scope>NUCLEOTIDE SEQUENCE</scope>
    <source>
        <strain evidence="2">Doubled-haploid Pahang</strain>
    </source>
</reference>
<dbReference type="AlphaFoldDB" id="A0A804J077"/>
<evidence type="ECO:0000313" key="2">
    <source>
        <dbReference type="EMBL" id="CAG1837342.1"/>
    </source>
</evidence>
<dbReference type="InParanoid" id="A0A804J077"/>
<dbReference type="Gramene" id="Ma05_t02930.1">
    <property type="protein sequence ID" value="Ma05_p02930.1"/>
    <property type="gene ID" value="Ma05_g02930"/>
</dbReference>
<dbReference type="Proteomes" id="UP000012960">
    <property type="component" value="Unplaced"/>
</dbReference>
<keyword evidence="4" id="KW-1185">Reference proteome</keyword>
<evidence type="ECO:0000313" key="4">
    <source>
        <dbReference type="Proteomes" id="UP000012960"/>
    </source>
</evidence>
<proteinExistence type="predicted"/>
<reference evidence="3" key="2">
    <citation type="submission" date="2021-05" db="UniProtKB">
        <authorList>
            <consortium name="EnsemblPlants"/>
        </authorList>
    </citation>
    <scope>IDENTIFICATION</scope>
    <source>
        <strain evidence="3">subsp. malaccensis</strain>
    </source>
</reference>
<feature type="transmembrane region" description="Helical" evidence="1">
    <location>
        <begin position="59"/>
        <end position="77"/>
    </location>
</feature>
<organism evidence="3 4">
    <name type="scientific">Musa acuminata subsp. malaccensis</name>
    <name type="common">Wild banana</name>
    <name type="synonym">Musa malaccensis</name>
    <dbReference type="NCBI Taxonomy" id="214687"/>
    <lineage>
        <taxon>Eukaryota</taxon>
        <taxon>Viridiplantae</taxon>
        <taxon>Streptophyta</taxon>
        <taxon>Embryophyta</taxon>
        <taxon>Tracheophyta</taxon>
        <taxon>Spermatophyta</taxon>
        <taxon>Magnoliopsida</taxon>
        <taxon>Liliopsida</taxon>
        <taxon>Zingiberales</taxon>
        <taxon>Musaceae</taxon>
        <taxon>Musa</taxon>
    </lineage>
</organism>
<sequence>MQVSKLGFGCMGLSGIFNAPKISICVTDRPIVMELVGFTKAIQHPCDTCSQKINLPMKLLIHIYLSFYLDLLSYLILNTMGKLKKLVEESKVKYVGLS</sequence>
<dbReference type="EnsemblPlants" id="Ma05_t02930.1">
    <property type="protein sequence ID" value="Ma05_p02930.1"/>
    <property type="gene ID" value="Ma05_g02930"/>
</dbReference>
<evidence type="ECO:0000313" key="3">
    <source>
        <dbReference type="EnsemblPlants" id="Ma05_p02930.1"/>
    </source>
</evidence>
<protein>
    <submittedName>
        <fullName evidence="2">(wild Malaysian banana) hypothetical protein</fullName>
    </submittedName>
</protein>
<evidence type="ECO:0000256" key="1">
    <source>
        <dbReference type="SAM" id="Phobius"/>
    </source>
</evidence>
<name>A0A804J077_MUSAM</name>
<keyword evidence="1" id="KW-0812">Transmembrane</keyword>
<keyword evidence="1" id="KW-0472">Membrane</keyword>
<accession>A0A804J077</accession>
<dbReference type="EMBL" id="HG996470">
    <property type="protein sequence ID" value="CAG1837342.1"/>
    <property type="molecule type" value="Genomic_DNA"/>
</dbReference>